<dbReference type="SMART" id="SM00382">
    <property type="entry name" value="AAA"/>
    <property type="match status" value="1"/>
</dbReference>
<evidence type="ECO:0000256" key="5">
    <source>
        <dbReference type="SAM" id="MobiDB-lite"/>
    </source>
</evidence>
<sequence length="945" mass="104706">MPRRLLLSSARPCRFIARRRYPPAAVGFSRQFHISRTWLSSVPPDPHGTADSPSGTFTNDASPFNAEEHLPEHVSPNRTPTAEGEAKKEHGPYGSGVRRAMRNKRPSRNWTPPTATIPDWFHERNTIVNSDGQRIVPLQQVRIDDSQTGPDQAAEEGLAYGAGSDGGEQPGSGEQPESEHRYALTEAVWEELRASVKAGLRLPPSKYANEPSALKSHLVLHYPGNDGILFLDAVVKRLANEIGLDIVTLNAQDITQLCSEQDLADNGMSSSIRSLSYEVYRPSLPATLQEFDDSIGEGEDDADVIDTRNVRSEVSTPKFITIESSRDLGEVPLPTWLGLRSLVSSVGTNGSAGRGTSNRIEHSWLRLINELISSSGKGSKLPSRREESSAEAQLTGTRKTGQARDLIIQVQDCRDIQATREGSKFISLLQQAIQSRRQEGSRVLLIGTVAKEINNLTSQDASLDDDFSKTLIITPAAGLHVAGAFVEDRKRRTMDINIRHLQNMLRTRLSEQSSAIDENILTSRDWPLSTSIVKESGLDERYWSYNQIHWVATLALGCAEPEERLGFAHIQRGIEVMQRADSIKNSWLQETSPKAQASEMGNDRERLLKSLRKTCNTHEKKLLNGVVDAKSIHTTFADVHVAPETIETLKTLTTLSLIRPEAFTYGVLARDKIPGLLLYGPPGTGKTLLAKAVAHESGATVLEVSGSEVYDMYVGEGEKNVKAIFTLAKKLSPCVVFIDEADAIFCSRTGASNRTSHRELINQFLREWDGMNNLSAFIMVATNRPFDLDDAVLRRLPRRLLVDLPTEQDRLAILKIHLKDEDLDASVDLPELSRRTPFYSGSDLKNLCVAAALACVRQENNLAAQHQGEEPYQYPSKRTLTWEHFERGMEEISASISEDMASLSAIRKFDEQYGDRKGRRKRGPGWGFVPSNAVSPSADTVRVRT</sequence>
<dbReference type="Pfam" id="PF24581">
    <property type="entry name" value="DUF7608"/>
    <property type="match status" value="1"/>
</dbReference>
<accession>A0A507QNV7</accession>
<dbReference type="InterPro" id="IPR056027">
    <property type="entry name" value="DUF7608"/>
</dbReference>
<dbReference type="STRING" id="5098.A0A507QNV7"/>
<proteinExistence type="predicted"/>
<evidence type="ECO:0000259" key="6">
    <source>
        <dbReference type="SMART" id="SM00382"/>
    </source>
</evidence>
<comment type="caution">
    <text evidence="7">The sequence shown here is derived from an EMBL/GenBank/DDBJ whole genome shotgun (WGS) entry which is preliminary data.</text>
</comment>
<dbReference type="Pfam" id="PF17862">
    <property type="entry name" value="AAA_lid_3"/>
    <property type="match status" value="1"/>
</dbReference>
<dbReference type="InterPro" id="IPR003593">
    <property type="entry name" value="AAA+_ATPase"/>
</dbReference>
<feature type="region of interest" description="Disordered" evidence="5">
    <location>
        <begin position="145"/>
        <end position="181"/>
    </location>
</feature>
<keyword evidence="2" id="KW-0547">Nucleotide-binding</keyword>
<evidence type="ECO:0000313" key="8">
    <source>
        <dbReference type="Proteomes" id="UP000319663"/>
    </source>
</evidence>
<dbReference type="Gene3D" id="3.40.50.300">
    <property type="entry name" value="P-loop containing nucleotide triphosphate hydrolases"/>
    <property type="match status" value="1"/>
</dbReference>
<protein>
    <recommendedName>
        <fullName evidence="6">AAA+ ATPase domain-containing protein</fullName>
    </recommendedName>
</protein>
<name>A0A507QNV7_MONPU</name>
<dbReference type="Gene3D" id="1.10.8.60">
    <property type="match status" value="1"/>
</dbReference>
<dbReference type="InterPro" id="IPR003959">
    <property type="entry name" value="ATPase_AAA_core"/>
</dbReference>
<dbReference type="InterPro" id="IPR041569">
    <property type="entry name" value="AAA_lid_3"/>
</dbReference>
<dbReference type="CDD" id="cd19481">
    <property type="entry name" value="RecA-like_protease"/>
    <property type="match status" value="1"/>
</dbReference>
<dbReference type="PANTHER" id="PTHR45644">
    <property type="entry name" value="AAA ATPASE, PUTATIVE (AFU_ORTHOLOGUE AFUA_2G12920)-RELATED-RELATED"/>
    <property type="match status" value="1"/>
</dbReference>
<comment type="subcellular location">
    <subcellularLocation>
        <location evidence="1">Mitochondrion outer membrane</location>
        <topology evidence="1">Single-pass membrane protein</topology>
    </subcellularLocation>
</comment>
<dbReference type="PANTHER" id="PTHR45644:SF56">
    <property type="entry name" value="AAA ATPASE, PUTATIVE (AFU_ORTHOLOGUE AFUA_2G12920)-RELATED"/>
    <property type="match status" value="1"/>
</dbReference>
<keyword evidence="3" id="KW-1000">Mitochondrion outer membrane</keyword>
<feature type="region of interest" description="Disordered" evidence="5">
    <location>
        <begin position="43"/>
        <end position="116"/>
    </location>
</feature>
<keyword evidence="3" id="KW-0472">Membrane</keyword>
<organism evidence="7 8">
    <name type="scientific">Monascus purpureus</name>
    <name type="common">Red mold</name>
    <name type="synonym">Monascus anka</name>
    <dbReference type="NCBI Taxonomy" id="5098"/>
    <lineage>
        <taxon>Eukaryota</taxon>
        <taxon>Fungi</taxon>
        <taxon>Dikarya</taxon>
        <taxon>Ascomycota</taxon>
        <taxon>Pezizomycotina</taxon>
        <taxon>Eurotiomycetes</taxon>
        <taxon>Eurotiomycetidae</taxon>
        <taxon>Eurotiales</taxon>
        <taxon>Aspergillaceae</taxon>
        <taxon>Monascus</taxon>
    </lineage>
</organism>
<dbReference type="GO" id="GO:0005741">
    <property type="term" value="C:mitochondrial outer membrane"/>
    <property type="evidence" value="ECO:0007669"/>
    <property type="project" value="UniProtKB-SubCell"/>
</dbReference>
<keyword evidence="4" id="KW-0067">ATP-binding</keyword>
<reference evidence="7 8" key="1">
    <citation type="submission" date="2019-06" db="EMBL/GenBank/DDBJ databases">
        <title>Wine fermentation using esterase from Monascus purpureus.</title>
        <authorList>
            <person name="Geng C."/>
            <person name="Zhang Y."/>
        </authorList>
    </citation>
    <scope>NUCLEOTIDE SEQUENCE [LARGE SCALE GENOMIC DNA]</scope>
    <source>
        <strain evidence="7">HQ1</strain>
    </source>
</reference>
<evidence type="ECO:0000256" key="1">
    <source>
        <dbReference type="ARBA" id="ARBA00004572"/>
    </source>
</evidence>
<feature type="region of interest" description="Disordered" evidence="5">
    <location>
        <begin position="375"/>
        <end position="398"/>
    </location>
</feature>
<keyword evidence="3" id="KW-0496">Mitochondrion</keyword>
<dbReference type="InterPro" id="IPR051701">
    <property type="entry name" value="Mito_OM_Translocase_MSP1"/>
</dbReference>
<feature type="compositionally biased region" description="Polar residues" evidence="5">
    <location>
        <begin position="51"/>
        <end position="62"/>
    </location>
</feature>
<dbReference type="Proteomes" id="UP000319663">
    <property type="component" value="Unassembled WGS sequence"/>
</dbReference>
<evidence type="ECO:0000256" key="2">
    <source>
        <dbReference type="ARBA" id="ARBA00022741"/>
    </source>
</evidence>
<evidence type="ECO:0000256" key="3">
    <source>
        <dbReference type="ARBA" id="ARBA00022787"/>
    </source>
</evidence>
<dbReference type="EMBL" id="VIFY01000187">
    <property type="protein sequence ID" value="TQB68835.1"/>
    <property type="molecule type" value="Genomic_DNA"/>
</dbReference>
<dbReference type="GO" id="GO:0016887">
    <property type="term" value="F:ATP hydrolysis activity"/>
    <property type="evidence" value="ECO:0007669"/>
    <property type="project" value="InterPro"/>
</dbReference>
<dbReference type="AlphaFoldDB" id="A0A507QNV7"/>
<dbReference type="GO" id="GO:0005524">
    <property type="term" value="F:ATP binding"/>
    <property type="evidence" value="ECO:0007669"/>
    <property type="project" value="UniProtKB-KW"/>
</dbReference>
<evidence type="ECO:0000313" key="7">
    <source>
        <dbReference type="EMBL" id="TQB68835.1"/>
    </source>
</evidence>
<dbReference type="Pfam" id="PF00004">
    <property type="entry name" value="AAA"/>
    <property type="match status" value="1"/>
</dbReference>
<dbReference type="InterPro" id="IPR027417">
    <property type="entry name" value="P-loop_NTPase"/>
</dbReference>
<dbReference type="SUPFAM" id="SSF52540">
    <property type="entry name" value="P-loop containing nucleoside triphosphate hydrolases"/>
    <property type="match status" value="1"/>
</dbReference>
<gene>
    <name evidence="7" type="ORF">MPDQ_002706</name>
</gene>
<evidence type="ECO:0000256" key="4">
    <source>
        <dbReference type="ARBA" id="ARBA00022840"/>
    </source>
</evidence>
<keyword evidence="8" id="KW-1185">Reference proteome</keyword>
<feature type="domain" description="AAA+ ATPase" evidence="6">
    <location>
        <begin position="672"/>
        <end position="806"/>
    </location>
</feature>